<evidence type="ECO:0000256" key="3">
    <source>
        <dbReference type="ARBA" id="ARBA00038502"/>
    </source>
</evidence>
<sequence>MFGATSPNAIHVPVELHAPIGGVPISLRTMDMDDADEWNDVRWRNTEWLRPWAAGDPMHGSGLTFEQWVRRQRNDEAHGGGVVFLIEYRKRMVGQISLGAINYGAMRSGVVGYWVSQDYAGHGIAPMALAMLADWAIGSPDGPQLHRLEIAILPENQRSLAVVRKVGARDEGERANYMYVDGNWRTHRTFSLLAEDMGDGFESRLISRHAEWETRIL</sequence>
<dbReference type="PANTHER" id="PTHR43792:SF8">
    <property type="entry name" value="[RIBOSOMAL PROTEIN US5]-ALANINE N-ACETYLTRANSFERASE"/>
    <property type="match status" value="1"/>
</dbReference>
<dbReference type="OrthoDB" id="5242221at2"/>
<comment type="caution">
    <text evidence="5">The sequence shown here is derived from an EMBL/GenBank/DDBJ whole genome shotgun (WGS) entry which is preliminary data.</text>
</comment>
<accession>A0A087BEF5</accession>
<dbReference type="EC" id="2.3.1.128" evidence="5"/>
<keyword evidence="2 5" id="KW-0012">Acyltransferase</keyword>
<proteinExistence type="inferred from homology"/>
<evidence type="ECO:0000313" key="5">
    <source>
        <dbReference type="EMBL" id="KFI69405.1"/>
    </source>
</evidence>
<organism evidence="5 6">
    <name type="scientific">Bifidobacterium merycicum</name>
    <dbReference type="NCBI Taxonomy" id="78345"/>
    <lineage>
        <taxon>Bacteria</taxon>
        <taxon>Bacillati</taxon>
        <taxon>Actinomycetota</taxon>
        <taxon>Actinomycetes</taxon>
        <taxon>Bifidobacteriales</taxon>
        <taxon>Bifidobacteriaceae</taxon>
        <taxon>Bifidobacterium</taxon>
    </lineage>
</organism>
<evidence type="ECO:0000256" key="2">
    <source>
        <dbReference type="ARBA" id="ARBA00023315"/>
    </source>
</evidence>
<dbReference type="InterPro" id="IPR000182">
    <property type="entry name" value="GNAT_dom"/>
</dbReference>
<dbReference type="GO" id="GO:0008999">
    <property type="term" value="F:protein-N-terminal-alanine acetyltransferase activity"/>
    <property type="evidence" value="ECO:0007669"/>
    <property type="project" value="TreeGrafter"/>
</dbReference>
<comment type="similarity">
    <text evidence="3">Belongs to the acetyltransferase family. RimJ subfamily.</text>
</comment>
<dbReference type="STRING" id="78345.BMERY_1829"/>
<keyword evidence="6" id="KW-1185">Reference proteome</keyword>
<dbReference type="GO" id="GO:0005737">
    <property type="term" value="C:cytoplasm"/>
    <property type="evidence" value="ECO:0007669"/>
    <property type="project" value="TreeGrafter"/>
</dbReference>
<evidence type="ECO:0000256" key="1">
    <source>
        <dbReference type="ARBA" id="ARBA00022679"/>
    </source>
</evidence>
<evidence type="ECO:0000259" key="4">
    <source>
        <dbReference type="PROSITE" id="PS51186"/>
    </source>
</evidence>
<dbReference type="PROSITE" id="PS51186">
    <property type="entry name" value="GNAT"/>
    <property type="match status" value="1"/>
</dbReference>
<gene>
    <name evidence="5" type="ORF">BMERY_1829</name>
</gene>
<dbReference type="SUPFAM" id="SSF55729">
    <property type="entry name" value="Acyl-CoA N-acyltransferases (Nat)"/>
    <property type="match status" value="1"/>
</dbReference>
<dbReference type="Proteomes" id="UP000029060">
    <property type="component" value="Unassembled WGS sequence"/>
</dbReference>
<reference evidence="5 6" key="1">
    <citation type="submission" date="2014-03" db="EMBL/GenBank/DDBJ databases">
        <title>Genomics of Bifidobacteria.</title>
        <authorList>
            <person name="Ventura M."/>
            <person name="Milani C."/>
            <person name="Lugli G.A."/>
        </authorList>
    </citation>
    <scope>NUCLEOTIDE SEQUENCE [LARGE SCALE GENOMIC DNA]</scope>
    <source>
        <strain evidence="5 6">LMG 11341</strain>
    </source>
</reference>
<dbReference type="Gene3D" id="3.40.630.30">
    <property type="match status" value="1"/>
</dbReference>
<dbReference type="AlphaFoldDB" id="A0A087BEF5"/>
<dbReference type="Pfam" id="PF13302">
    <property type="entry name" value="Acetyltransf_3"/>
    <property type="match status" value="1"/>
</dbReference>
<dbReference type="InterPro" id="IPR051531">
    <property type="entry name" value="N-acetyltransferase"/>
</dbReference>
<dbReference type="EMBL" id="JGZC01000009">
    <property type="protein sequence ID" value="KFI69405.1"/>
    <property type="molecule type" value="Genomic_DNA"/>
</dbReference>
<dbReference type="InterPro" id="IPR016181">
    <property type="entry name" value="Acyl_CoA_acyltransferase"/>
</dbReference>
<feature type="domain" description="N-acetyltransferase" evidence="4">
    <location>
        <begin position="25"/>
        <end position="195"/>
    </location>
</feature>
<name>A0A087BEF5_9BIFI</name>
<dbReference type="eggNOG" id="COG1670">
    <property type="taxonomic scope" value="Bacteria"/>
</dbReference>
<protein>
    <submittedName>
        <fullName evidence="5">Acetyltransferase</fullName>
        <ecNumber evidence="5">2.3.1.128</ecNumber>
    </submittedName>
</protein>
<keyword evidence="1 5" id="KW-0808">Transferase</keyword>
<evidence type="ECO:0000313" key="6">
    <source>
        <dbReference type="Proteomes" id="UP000029060"/>
    </source>
</evidence>
<dbReference type="PANTHER" id="PTHR43792">
    <property type="entry name" value="GNAT FAMILY, PUTATIVE (AFU_ORTHOLOGUE AFUA_3G00765)-RELATED-RELATED"/>
    <property type="match status" value="1"/>
</dbReference>